<gene>
    <name evidence="3" type="ORF">MAR_017070</name>
</gene>
<dbReference type="PROSITE" id="PS50802">
    <property type="entry name" value="OTU"/>
    <property type="match status" value="1"/>
</dbReference>
<feature type="domain" description="OTU" evidence="2">
    <location>
        <begin position="54"/>
        <end position="205"/>
    </location>
</feature>
<keyword evidence="4" id="KW-1185">Reference proteome</keyword>
<protein>
    <recommendedName>
        <fullName evidence="2">OTU domain-containing protein</fullName>
    </recommendedName>
</protein>
<evidence type="ECO:0000259" key="2">
    <source>
        <dbReference type="PROSITE" id="PS50802"/>
    </source>
</evidence>
<organism evidence="3 4">
    <name type="scientific">Mya arenaria</name>
    <name type="common">Soft-shell clam</name>
    <dbReference type="NCBI Taxonomy" id="6604"/>
    <lineage>
        <taxon>Eukaryota</taxon>
        <taxon>Metazoa</taxon>
        <taxon>Spiralia</taxon>
        <taxon>Lophotrochozoa</taxon>
        <taxon>Mollusca</taxon>
        <taxon>Bivalvia</taxon>
        <taxon>Autobranchia</taxon>
        <taxon>Heteroconchia</taxon>
        <taxon>Euheterodonta</taxon>
        <taxon>Imparidentia</taxon>
        <taxon>Neoheterodontei</taxon>
        <taxon>Myida</taxon>
        <taxon>Myoidea</taxon>
        <taxon>Myidae</taxon>
        <taxon>Mya</taxon>
    </lineage>
</organism>
<evidence type="ECO:0000256" key="1">
    <source>
        <dbReference type="SAM" id="MobiDB-lite"/>
    </source>
</evidence>
<dbReference type="Proteomes" id="UP001164746">
    <property type="component" value="Chromosome 6"/>
</dbReference>
<dbReference type="InterPro" id="IPR038765">
    <property type="entry name" value="Papain-like_cys_pep_sf"/>
</dbReference>
<feature type="compositionally biased region" description="Polar residues" evidence="1">
    <location>
        <begin position="523"/>
        <end position="533"/>
    </location>
</feature>
<name>A0ABY7EDV4_MYAAR</name>
<dbReference type="CDD" id="cd22791">
    <property type="entry name" value="OTU_VRTN"/>
    <property type="match status" value="1"/>
</dbReference>
<dbReference type="Gene3D" id="3.90.70.80">
    <property type="match status" value="1"/>
</dbReference>
<dbReference type="SUPFAM" id="SSF54001">
    <property type="entry name" value="Cysteine proteinases"/>
    <property type="match status" value="1"/>
</dbReference>
<dbReference type="InterPro" id="IPR003323">
    <property type="entry name" value="OTU_dom"/>
</dbReference>
<feature type="region of interest" description="Disordered" evidence="1">
    <location>
        <begin position="514"/>
        <end position="536"/>
    </location>
</feature>
<sequence>MNSIAEHAAENERRLLQTYCVTLASQRHGRVPPSTDRTSSEILINYHPVMREVYRPLSSSGDGNCLYRSVSLSMTNTQSHHLLVRLLTAIELILNKSFYDHKSFLDEDVIVTSQFPKLLNDTIMVGSFSELAHIYAISAAIRLPINSYYPPQLYLRSSGPLTREVFGRGVRKDLIPDICVMWTKMRLPPDSSDFVSDHFVCLVKESEGRIDRLDSIYNSEKVSNSDTDNSASIIFDNEDIIDGVRVPHVEDCVKSSCFVEPIQLENSMANYGKRSEMSEAFSPENVMPTSDWYPSDKSGQLDSGCFLDTKTTIQLLTHSSVGLPSVPAGRKENCYFVIENGDNSSKRAGGRRSNFIDDCGVWDGSKGSSPKTYFLIGTDETLQAVFWRNGMFCKKRRIQGKVEYLPMEPQPSKDRIAVVQRYYTKLKLDASYKKRVTWLSEVGIVNGLAVVEYVGKYPGLAPHGNSRIPNSEFVRTPAHVTEKSNELATEMPSEVFGILTNKFDEITRSVSIQQVKDRKRQMSKASSANQGPSRNVADLTDYLDDMVAHDLPFVRSIIQISNNSHSVVLYAEGQLQTTTLHKPHQNKRKRVELQ</sequence>
<dbReference type="InterPro" id="IPR047273">
    <property type="entry name" value="VRTN_OTU_dom"/>
</dbReference>
<reference evidence="3" key="1">
    <citation type="submission" date="2022-11" db="EMBL/GenBank/DDBJ databases">
        <title>Centuries of genome instability and evolution in soft-shell clam transmissible cancer (bioRxiv).</title>
        <authorList>
            <person name="Hart S.F.M."/>
            <person name="Yonemitsu M.A."/>
            <person name="Giersch R.M."/>
            <person name="Beal B.F."/>
            <person name="Arriagada G."/>
            <person name="Davis B.W."/>
            <person name="Ostrander E.A."/>
            <person name="Goff S.P."/>
            <person name="Metzger M.J."/>
        </authorList>
    </citation>
    <scope>NUCLEOTIDE SEQUENCE</scope>
    <source>
        <strain evidence="3">MELC-2E11</strain>
        <tissue evidence="3">Siphon/mantle</tissue>
    </source>
</reference>
<evidence type="ECO:0000313" key="3">
    <source>
        <dbReference type="EMBL" id="WAR07112.1"/>
    </source>
</evidence>
<evidence type="ECO:0000313" key="4">
    <source>
        <dbReference type="Proteomes" id="UP001164746"/>
    </source>
</evidence>
<dbReference type="EMBL" id="CP111017">
    <property type="protein sequence ID" value="WAR07112.1"/>
    <property type="molecule type" value="Genomic_DNA"/>
</dbReference>
<accession>A0ABY7EDV4</accession>
<proteinExistence type="predicted"/>